<protein>
    <submittedName>
        <fullName evidence="8">RDD family protein</fullName>
    </submittedName>
</protein>
<keyword evidence="5 6" id="KW-0472">Membrane</keyword>
<evidence type="ECO:0000256" key="4">
    <source>
        <dbReference type="ARBA" id="ARBA00022989"/>
    </source>
</evidence>
<dbReference type="Proteomes" id="UP000720124">
    <property type="component" value="Unassembled WGS sequence"/>
</dbReference>
<reference evidence="8 9" key="1">
    <citation type="submission" date="2020-06" db="EMBL/GenBank/DDBJ databases">
        <title>Global-level population genomics: horizontal gene transfer, symbiosis and evolution in Rhizobia.</title>
        <authorList>
            <person name="Gai Y."/>
        </authorList>
    </citation>
    <scope>NUCLEOTIDE SEQUENCE [LARGE SCALE GENOMIC DNA]</scope>
    <source>
        <strain evidence="8 9">PLR6_1b</strain>
    </source>
</reference>
<sequence length="268" mass="29590">MDVDTVQASQRTLQPRLFWRRAFAFLIDMTIFQLLLAAVALVIPLNFGMPLFQSTQCGEVTSGPLVEKVEREWPLKPGETRVNQICQITDFLGPQSTSFRTTVVTGNPEGGSASWRSVSVGLDKNGDPIKGLEDPIGPLVGVFLVSLAFALFSANDRRTLGKRILAIRVVTVEGASPHFGKALIRELLKFAPWIAFVMIDSVVAVTASHQSLEAMIQTMRNGDGATTIPVMVGVALTMLALLWWFLPLIRWRGQMLYDWFAGCRVRLA</sequence>
<evidence type="ECO:0000256" key="1">
    <source>
        <dbReference type="ARBA" id="ARBA00004651"/>
    </source>
</evidence>
<keyword evidence="2" id="KW-1003">Cell membrane</keyword>
<dbReference type="RefSeq" id="WP_221095304.1">
    <property type="nucleotide sequence ID" value="NZ_JABDWX010000013.1"/>
</dbReference>
<feature type="transmembrane region" description="Helical" evidence="6">
    <location>
        <begin position="136"/>
        <end position="154"/>
    </location>
</feature>
<evidence type="ECO:0000313" key="8">
    <source>
        <dbReference type="EMBL" id="MBY3590292.1"/>
    </source>
</evidence>
<keyword evidence="3 6" id="KW-0812">Transmembrane</keyword>
<evidence type="ECO:0000256" key="3">
    <source>
        <dbReference type="ARBA" id="ARBA00022692"/>
    </source>
</evidence>
<organism evidence="8 9">
    <name type="scientific">Rhizobium bangladeshense</name>
    <dbReference type="NCBI Taxonomy" id="1138189"/>
    <lineage>
        <taxon>Bacteria</taxon>
        <taxon>Pseudomonadati</taxon>
        <taxon>Pseudomonadota</taxon>
        <taxon>Alphaproteobacteria</taxon>
        <taxon>Hyphomicrobiales</taxon>
        <taxon>Rhizobiaceae</taxon>
        <taxon>Rhizobium/Agrobacterium group</taxon>
        <taxon>Rhizobium</taxon>
    </lineage>
</organism>
<keyword evidence="4 6" id="KW-1133">Transmembrane helix</keyword>
<dbReference type="Pfam" id="PF06271">
    <property type="entry name" value="RDD"/>
    <property type="match status" value="1"/>
</dbReference>
<feature type="transmembrane region" description="Helical" evidence="6">
    <location>
        <begin position="190"/>
        <end position="208"/>
    </location>
</feature>
<feature type="transmembrane region" description="Helical" evidence="6">
    <location>
        <begin position="228"/>
        <end position="246"/>
    </location>
</feature>
<evidence type="ECO:0000259" key="7">
    <source>
        <dbReference type="Pfam" id="PF06271"/>
    </source>
</evidence>
<evidence type="ECO:0000256" key="5">
    <source>
        <dbReference type="ARBA" id="ARBA00023136"/>
    </source>
</evidence>
<feature type="transmembrane region" description="Helical" evidence="6">
    <location>
        <begin position="21"/>
        <end position="43"/>
    </location>
</feature>
<accession>A0ABS7LFP4</accession>
<evidence type="ECO:0000313" key="9">
    <source>
        <dbReference type="Proteomes" id="UP000720124"/>
    </source>
</evidence>
<feature type="domain" description="RDD" evidence="7">
    <location>
        <begin position="139"/>
        <end position="197"/>
    </location>
</feature>
<dbReference type="PANTHER" id="PTHR36115:SF4">
    <property type="entry name" value="MEMBRANE PROTEIN"/>
    <property type="match status" value="1"/>
</dbReference>
<evidence type="ECO:0000256" key="6">
    <source>
        <dbReference type="SAM" id="Phobius"/>
    </source>
</evidence>
<gene>
    <name evidence="8" type="ORF">HJA87_10400</name>
</gene>
<dbReference type="InterPro" id="IPR051791">
    <property type="entry name" value="Pra-immunoreactive"/>
</dbReference>
<evidence type="ECO:0000256" key="2">
    <source>
        <dbReference type="ARBA" id="ARBA00022475"/>
    </source>
</evidence>
<comment type="caution">
    <text evidence="8">The sequence shown here is derived from an EMBL/GenBank/DDBJ whole genome shotgun (WGS) entry which is preliminary data.</text>
</comment>
<comment type="subcellular location">
    <subcellularLocation>
        <location evidence="1">Cell membrane</location>
        <topology evidence="1">Multi-pass membrane protein</topology>
    </subcellularLocation>
</comment>
<name>A0ABS7LFP4_9HYPH</name>
<keyword evidence="9" id="KW-1185">Reference proteome</keyword>
<dbReference type="PANTHER" id="PTHR36115">
    <property type="entry name" value="PROLINE-RICH ANTIGEN HOMOLOG-RELATED"/>
    <property type="match status" value="1"/>
</dbReference>
<dbReference type="EMBL" id="JABTXI010000003">
    <property type="protein sequence ID" value="MBY3590292.1"/>
    <property type="molecule type" value="Genomic_DNA"/>
</dbReference>
<proteinExistence type="predicted"/>
<dbReference type="InterPro" id="IPR010432">
    <property type="entry name" value="RDD"/>
</dbReference>